<comment type="caution">
    <text evidence="22">The sequence shown here is derived from an EMBL/GenBank/DDBJ whole genome shotgun (WGS) entry which is preliminary data.</text>
</comment>
<keyword evidence="7" id="KW-0963">Cytoplasm</keyword>
<keyword evidence="9" id="KW-0436">Ligase</keyword>
<keyword evidence="13 20" id="KW-0067">ATP-binding</keyword>
<evidence type="ECO:0000256" key="19">
    <source>
        <dbReference type="ARBA" id="ARBA00047493"/>
    </source>
</evidence>
<dbReference type="GO" id="GO:0005524">
    <property type="term" value="F:ATP binding"/>
    <property type="evidence" value="ECO:0007669"/>
    <property type="project" value="UniProtKB-KW"/>
</dbReference>
<evidence type="ECO:0000256" key="11">
    <source>
        <dbReference type="ARBA" id="ARBA00022741"/>
    </source>
</evidence>
<dbReference type="InterPro" id="IPR001645">
    <property type="entry name" value="Folylpolyglutamate_synth"/>
</dbReference>
<keyword evidence="16" id="KW-0472">Membrane</keyword>
<keyword evidence="23" id="KW-1185">Reference proteome</keyword>
<proteinExistence type="inferred from homology"/>
<dbReference type="SUPFAM" id="SSF53244">
    <property type="entry name" value="MurD-like peptide ligases, peptide-binding domain"/>
    <property type="match status" value="1"/>
</dbReference>
<keyword evidence="14 21" id="KW-0460">Magnesium</keyword>
<dbReference type="Gene3D" id="3.40.1190.10">
    <property type="entry name" value="Mur-like, catalytic domain"/>
    <property type="match status" value="1"/>
</dbReference>
<comment type="similarity">
    <text evidence="5">Belongs to the folylpolyglutamate synthase family.</text>
</comment>
<evidence type="ECO:0000256" key="12">
    <source>
        <dbReference type="ARBA" id="ARBA00022792"/>
    </source>
</evidence>
<dbReference type="InterPro" id="IPR023600">
    <property type="entry name" value="Folylpolyglutamate_synth_euk"/>
</dbReference>
<evidence type="ECO:0000256" key="8">
    <source>
        <dbReference type="ARBA" id="ARBA00022563"/>
    </source>
</evidence>
<evidence type="ECO:0000256" key="13">
    <source>
        <dbReference type="ARBA" id="ARBA00022840"/>
    </source>
</evidence>
<protein>
    <recommendedName>
        <fullName evidence="6">tetrahydrofolate synthase</fullName>
        <ecNumber evidence="6">6.3.2.17</ecNumber>
    </recommendedName>
    <alternativeName>
        <fullName evidence="18">Folylpoly-gamma-glutamate synthetase</fullName>
    </alternativeName>
    <alternativeName>
        <fullName evidence="17">Tetrahydrofolylpolyglutamate synthase</fullName>
    </alternativeName>
</protein>
<dbReference type="InterPro" id="IPR018109">
    <property type="entry name" value="Folylpolyglutamate_synth_CS"/>
</dbReference>
<sequence>MNTLNHIHKFKKFMSVSFNFSSVKYVNQVDYKMNKYKEAVEALNNLQSNAAYLKERSYIKSSYNDEYERTISQMKKYLVSAGITNDKLNNLEVIHVAGTKGKGSTCAFCESTLRYHGYKTGFYSSPHLLEVRERIRINGEPISHDLFAQYFWYIYNRLLKDYPDNLPVYFRFLTIMAFYIFLKEKVDVAILEVGIGGEFDCTNVLERVPVVGITSLGIDHTNILGTTLREIAWHKAGIFKPNCKAYTMLQPRDAMKVLMQRSRERKTSLEVIRPFVNIEENGRNIPEVFSLNASLAVTLAYSWLKTVRGLNISLKEFADHPATKKGLANFNWPGRYQVIFLDDVNYYMDGAHTPESMEICVKWFRVMTKKSTRSRVLIFNMIGDRDVEKILINLVNCNFSKVFFVPNISGRNNTTDNKIKDINIHITKCNTYRSLWIKLLGCNNLHVDETSIITKYSVNDAVMDISNKPYDCLVTGS</sequence>
<evidence type="ECO:0000256" key="21">
    <source>
        <dbReference type="PIRSR" id="PIRSR038895-2"/>
    </source>
</evidence>
<dbReference type="PIRSF" id="PIRSF038895">
    <property type="entry name" value="FPGS"/>
    <property type="match status" value="1"/>
</dbReference>
<feature type="non-terminal residue" evidence="22">
    <location>
        <position position="477"/>
    </location>
</feature>
<evidence type="ECO:0000256" key="20">
    <source>
        <dbReference type="PIRSR" id="PIRSR038895-1"/>
    </source>
</evidence>
<dbReference type="InterPro" id="IPR036615">
    <property type="entry name" value="Mur_ligase_C_dom_sf"/>
</dbReference>
<keyword evidence="10 21" id="KW-0479">Metal-binding</keyword>
<keyword evidence="11 20" id="KW-0547">Nucleotide-binding</keyword>
<evidence type="ECO:0000256" key="2">
    <source>
        <dbReference type="ARBA" id="ARBA00004305"/>
    </source>
</evidence>
<evidence type="ECO:0000256" key="1">
    <source>
        <dbReference type="ARBA" id="ARBA00004273"/>
    </source>
</evidence>
<dbReference type="GO" id="GO:0005829">
    <property type="term" value="C:cytosol"/>
    <property type="evidence" value="ECO:0007669"/>
    <property type="project" value="TreeGrafter"/>
</dbReference>
<evidence type="ECO:0000256" key="14">
    <source>
        <dbReference type="ARBA" id="ARBA00022842"/>
    </source>
</evidence>
<name>A0A0T6B9L4_9SCAR</name>
<dbReference type="UniPathway" id="UPA00850"/>
<evidence type="ECO:0000313" key="22">
    <source>
        <dbReference type="EMBL" id="KRT84033.1"/>
    </source>
</evidence>
<feature type="binding site" evidence="20">
    <location>
        <position position="349"/>
    </location>
    <ligand>
        <name>ATP</name>
        <dbReference type="ChEBI" id="CHEBI:30616"/>
    </ligand>
</feature>
<dbReference type="PANTHER" id="PTHR11136">
    <property type="entry name" value="FOLYLPOLYGLUTAMATE SYNTHASE-RELATED"/>
    <property type="match status" value="1"/>
</dbReference>
<keyword evidence="12" id="KW-0999">Mitochondrion inner membrane</keyword>
<dbReference type="GO" id="GO:0004326">
    <property type="term" value="F:tetrahydrofolylpolyglutamate synthase activity"/>
    <property type="evidence" value="ECO:0007669"/>
    <property type="project" value="UniProtKB-EC"/>
</dbReference>
<feature type="binding site" evidence="21">
    <location>
        <position position="220"/>
    </location>
    <ligand>
        <name>Mg(2+)</name>
        <dbReference type="ChEBI" id="CHEBI:18420"/>
        <label>1</label>
    </ligand>
</feature>
<dbReference type="GO" id="GO:0005743">
    <property type="term" value="C:mitochondrial inner membrane"/>
    <property type="evidence" value="ECO:0007669"/>
    <property type="project" value="UniProtKB-SubCell"/>
</dbReference>
<evidence type="ECO:0000256" key="4">
    <source>
        <dbReference type="ARBA" id="ARBA00005150"/>
    </source>
</evidence>
<evidence type="ECO:0000256" key="17">
    <source>
        <dbReference type="ARBA" id="ARBA00030592"/>
    </source>
</evidence>
<comment type="subcellular location">
    <subcellularLocation>
        <location evidence="3">Cytoplasm</location>
    </subcellularLocation>
    <subcellularLocation>
        <location evidence="1">Mitochondrion inner membrane</location>
    </subcellularLocation>
    <subcellularLocation>
        <location evidence="2">Mitochondrion matrix</location>
    </subcellularLocation>
</comment>
<dbReference type="OrthoDB" id="5212574at2759"/>
<dbReference type="GO" id="GO:0006730">
    <property type="term" value="P:one-carbon metabolic process"/>
    <property type="evidence" value="ECO:0007669"/>
    <property type="project" value="UniProtKB-KW"/>
</dbReference>
<keyword evidence="8" id="KW-0554">One-carbon metabolism</keyword>
<feature type="binding site" evidence="21">
    <location>
        <position position="125"/>
    </location>
    <ligand>
        <name>Mg(2+)</name>
        <dbReference type="ChEBI" id="CHEBI:18420"/>
        <label>1</label>
    </ligand>
</feature>
<dbReference type="SUPFAM" id="SSF53623">
    <property type="entry name" value="MurD-like peptide ligases, catalytic domain"/>
    <property type="match status" value="1"/>
</dbReference>
<evidence type="ECO:0000256" key="6">
    <source>
        <dbReference type="ARBA" id="ARBA00013025"/>
    </source>
</evidence>
<feature type="binding site" evidence="20">
    <location>
        <position position="335"/>
    </location>
    <ligand>
        <name>ATP</name>
        <dbReference type="ChEBI" id="CHEBI:30616"/>
    </ligand>
</feature>
<accession>A0A0T6B9L4</accession>
<comment type="catalytic activity">
    <reaction evidence="19">
        <text>(6S)-5,6,7,8-tetrahydrofolyl-(gamma-L-Glu)(n) + L-glutamate + ATP = (6S)-5,6,7,8-tetrahydrofolyl-(gamma-L-Glu)(n+1) + ADP + phosphate + H(+)</text>
        <dbReference type="Rhea" id="RHEA:10580"/>
        <dbReference type="Rhea" id="RHEA-COMP:14738"/>
        <dbReference type="Rhea" id="RHEA-COMP:14740"/>
        <dbReference type="ChEBI" id="CHEBI:15378"/>
        <dbReference type="ChEBI" id="CHEBI:29985"/>
        <dbReference type="ChEBI" id="CHEBI:30616"/>
        <dbReference type="ChEBI" id="CHEBI:43474"/>
        <dbReference type="ChEBI" id="CHEBI:141005"/>
        <dbReference type="ChEBI" id="CHEBI:456216"/>
        <dbReference type="EC" id="6.3.2.17"/>
    </reaction>
</comment>
<dbReference type="GO" id="GO:0005759">
    <property type="term" value="C:mitochondrial matrix"/>
    <property type="evidence" value="ECO:0007669"/>
    <property type="project" value="UniProtKB-SubCell"/>
</dbReference>
<evidence type="ECO:0000256" key="9">
    <source>
        <dbReference type="ARBA" id="ARBA00022598"/>
    </source>
</evidence>
<dbReference type="PANTHER" id="PTHR11136:SF5">
    <property type="entry name" value="FOLYLPOLYGLUTAMATE SYNTHASE, MITOCHONDRIAL"/>
    <property type="match status" value="1"/>
</dbReference>
<dbReference type="EC" id="6.3.2.17" evidence="6"/>
<dbReference type="Proteomes" id="UP000051574">
    <property type="component" value="Unassembled WGS sequence"/>
</dbReference>
<dbReference type="EMBL" id="LJIG01002907">
    <property type="protein sequence ID" value="KRT84033.1"/>
    <property type="molecule type" value="Genomic_DNA"/>
</dbReference>
<dbReference type="GO" id="GO:0046872">
    <property type="term" value="F:metal ion binding"/>
    <property type="evidence" value="ECO:0007669"/>
    <property type="project" value="UniProtKB-KW"/>
</dbReference>
<evidence type="ECO:0000256" key="10">
    <source>
        <dbReference type="ARBA" id="ARBA00022723"/>
    </source>
</evidence>
<dbReference type="Gene3D" id="3.90.190.20">
    <property type="entry name" value="Mur ligase, C-terminal domain"/>
    <property type="match status" value="1"/>
</dbReference>
<dbReference type="InterPro" id="IPR036565">
    <property type="entry name" value="Mur-like_cat_sf"/>
</dbReference>
<dbReference type="NCBIfam" id="TIGR01499">
    <property type="entry name" value="folC"/>
    <property type="match status" value="1"/>
</dbReference>
<dbReference type="AlphaFoldDB" id="A0A0T6B9L4"/>
<evidence type="ECO:0000256" key="18">
    <source>
        <dbReference type="ARBA" id="ARBA00030876"/>
    </source>
</evidence>
<evidence type="ECO:0000256" key="3">
    <source>
        <dbReference type="ARBA" id="ARBA00004496"/>
    </source>
</evidence>
<evidence type="ECO:0000313" key="23">
    <source>
        <dbReference type="Proteomes" id="UP000051574"/>
    </source>
</evidence>
<evidence type="ECO:0000256" key="15">
    <source>
        <dbReference type="ARBA" id="ARBA00023128"/>
    </source>
</evidence>
<gene>
    <name evidence="22" type="ORF">AMK59_830</name>
</gene>
<dbReference type="PROSITE" id="PS01012">
    <property type="entry name" value="FOLYLPOLYGLU_SYNT_2"/>
    <property type="match status" value="1"/>
</dbReference>
<evidence type="ECO:0000256" key="7">
    <source>
        <dbReference type="ARBA" id="ARBA00022490"/>
    </source>
</evidence>
<keyword evidence="15" id="KW-0496">Mitochondrion</keyword>
<comment type="pathway">
    <text evidence="4">Cofactor biosynthesis; tetrahydrofolylpolyglutamate biosynthesis.</text>
</comment>
<evidence type="ECO:0000256" key="5">
    <source>
        <dbReference type="ARBA" id="ARBA00008276"/>
    </source>
</evidence>
<feature type="binding site" evidence="21">
    <location>
        <position position="192"/>
    </location>
    <ligand>
        <name>Mg(2+)</name>
        <dbReference type="ChEBI" id="CHEBI:18420"/>
        <label>1</label>
    </ligand>
</feature>
<reference evidence="22 23" key="1">
    <citation type="submission" date="2015-09" db="EMBL/GenBank/DDBJ databases">
        <title>Draft genome of the scarab beetle Oryctes borbonicus.</title>
        <authorList>
            <person name="Meyer J.M."/>
            <person name="Markov G.V."/>
            <person name="Baskaran P."/>
            <person name="Herrmann M."/>
            <person name="Sommer R.J."/>
            <person name="Roedelsperger C."/>
        </authorList>
    </citation>
    <scope>NUCLEOTIDE SEQUENCE [LARGE SCALE GENOMIC DNA]</scope>
    <source>
        <strain evidence="22">OB123</strain>
        <tissue evidence="22">Whole animal</tissue>
    </source>
</reference>
<evidence type="ECO:0000256" key="16">
    <source>
        <dbReference type="ARBA" id="ARBA00023136"/>
    </source>
</evidence>
<organism evidence="22 23">
    <name type="scientific">Oryctes borbonicus</name>
    <dbReference type="NCBI Taxonomy" id="1629725"/>
    <lineage>
        <taxon>Eukaryota</taxon>
        <taxon>Metazoa</taxon>
        <taxon>Ecdysozoa</taxon>
        <taxon>Arthropoda</taxon>
        <taxon>Hexapoda</taxon>
        <taxon>Insecta</taxon>
        <taxon>Pterygota</taxon>
        <taxon>Neoptera</taxon>
        <taxon>Endopterygota</taxon>
        <taxon>Coleoptera</taxon>
        <taxon>Polyphaga</taxon>
        <taxon>Scarabaeiformia</taxon>
        <taxon>Scarabaeidae</taxon>
        <taxon>Dynastinae</taxon>
        <taxon>Oryctes</taxon>
    </lineage>
</organism>